<accession>A0A0R1K7M2</accession>
<dbReference type="STRING" id="1423775.FD03_GL000602"/>
<dbReference type="Proteomes" id="UP000051248">
    <property type="component" value="Unassembled WGS sequence"/>
</dbReference>
<proteinExistence type="predicted"/>
<gene>
    <name evidence="1" type="ORF">FD03_GL000602</name>
</gene>
<dbReference type="EMBL" id="AZDZ01000014">
    <property type="protein sequence ID" value="KRK79472.1"/>
    <property type="molecule type" value="Genomic_DNA"/>
</dbReference>
<protein>
    <submittedName>
        <fullName evidence="1">Uncharacterized protein</fullName>
    </submittedName>
</protein>
<dbReference type="AlphaFoldDB" id="A0A0R1K7M2"/>
<name>A0A0R1K7M2_9LACO</name>
<keyword evidence="2" id="KW-1185">Reference proteome</keyword>
<sequence>MRTLTGYSEAEIKELMGAKENTNIFDTIGNIETVAPILSMRFGSNGSEYNDVAVVQDIADFFAGEAEFEEKTYVYKLIGITDQNTFPIFLAGTLDKLYLTSWSIDIESACRMPEFQFTKREAEQALESGFSRLTLDQFEAIEVKE</sequence>
<dbReference type="PATRIC" id="fig|1423775.4.peg.614"/>
<evidence type="ECO:0000313" key="2">
    <source>
        <dbReference type="Proteomes" id="UP000051248"/>
    </source>
</evidence>
<dbReference type="RefSeq" id="WP_025024385.1">
    <property type="nucleotide sequence ID" value="NZ_AZDZ01000014.1"/>
</dbReference>
<reference evidence="1 2" key="1">
    <citation type="journal article" date="2015" name="Genome Announc.">
        <title>Expanding the biotechnology potential of lactobacilli through comparative genomics of 213 strains and associated genera.</title>
        <authorList>
            <person name="Sun Z."/>
            <person name="Harris H.M."/>
            <person name="McCann A."/>
            <person name="Guo C."/>
            <person name="Argimon S."/>
            <person name="Zhang W."/>
            <person name="Yang X."/>
            <person name="Jeffery I.B."/>
            <person name="Cooney J.C."/>
            <person name="Kagawa T.F."/>
            <person name="Liu W."/>
            <person name="Song Y."/>
            <person name="Salvetti E."/>
            <person name="Wrobel A."/>
            <person name="Rasinkangas P."/>
            <person name="Parkhill J."/>
            <person name="Rea M.C."/>
            <person name="O'Sullivan O."/>
            <person name="Ritari J."/>
            <person name="Douillard F.P."/>
            <person name="Paul Ross R."/>
            <person name="Yang R."/>
            <person name="Briner A.E."/>
            <person name="Felis G.E."/>
            <person name="de Vos W.M."/>
            <person name="Barrangou R."/>
            <person name="Klaenhammer T.R."/>
            <person name="Caufield P.W."/>
            <person name="Cui Y."/>
            <person name="Zhang H."/>
            <person name="O'Toole P.W."/>
        </authorList>
    </citation>
    <scope>NUCLEOTIDE SEQUENCE [LARGE SCALE GENOMIC DNA]</scope>
    <source>
        <strain evidence="1 2">DSM 19682</strain>
    </source>
</reference>
<evidence type="ECO:0000313" key="1">
    <source>
        <dbReference type="EMBL" id="KRK79472.1"/>
    </source>
</evidence>
<comment type="caution">
    <text evidence="1">The sequence shown here is derived from an EMBL/GenBank/DDBJ whole genome shotgun (WGS) entry which is preliminary data.</text>
</comment>
<organism evidence="1 2">
    <name type="scientific">Companilactobacillus nodensis DSM 19682 = JCM 14932 = NBRC 107160</name>
    <dbReference type="NCBI Taxonomy" id="1423775"/>
    <lineage>
        <taxon>Bacteria</taxon>
        <taxon>Bacillati</taxon>
        <taxon>Bacillota</taxon>
        <taxon>Bacilli</taxon>
        <taxon>Lactobacillales</taxon>
        <taxon>Lactobacillaceae</taxon>
        <taxon>Companilactobacillus</taxon>
    </lineage>
</organism>